<dbReference type="GO" id="GO:0005737">
    <property type="term" value="C:cytoplasm"/>
    <property type="evidence" value="ECO:0007669"/>
    <property type="project" value="TreeGrafter"/>
</dbReference>
<dbReference type="PANTHER" id="PTHR11638">
    <property type="entry name" value="ATP-DEPENDENT CLP PROTEASE"/>
    <property type="match status" value="1"/>
</dbReference>
<dbReference type="AlphaFoldDB" id="A0A5K1CHU4"/>
<sequence length="52" mass="5649">MISLDMGSLIAGAKFRGDFEERLKAVLKEVTASNGQIILFIDEIHTVVGAGW</sequence>
<dbReference type="Gene3D" id="3.40.50.300">
    <property type="entry name" value="P-loop containing nucleotide triphosphate hydrolases"/>
    <property type="match status" value="1"/>
</dbReference>
<protein>
    <recommendedName>
        <fullName evidence="3">ATPase AAA-type core domain-containing protein</fullName>
    </recommendedName>
</protein>
<dbReference type="GO" id="GO:0005524">
    <property type="term" value="F:ATP binding"/>
    <property type="evidence" value="ECO:0007669"/>
    <property type="project" value="UniProtKB-KW"/>
</dbReference>
<dbReference type="InterPro" id="IPR003959">
    <property type="entry name" value="ATPase_AAA_core"/>
</dbReference>
<evidence type="ECO:0000313" key="4">
    <source>
        <dbReference type="EMBL" id="VVW24382.1"/>
    </source>
</evidence>
<dbReference type="InterPro" id="IPR050130">
    <property type="entry name" value="ClpA_ClpB"/>
</dbReference>
<gene>
    <name evidence="4" type="ORF">NYM_LOCUS17853</name>
</gene>
<evidence type="ECO:0000259" key="3">
    <source>
        <dbReference type="Pfam" id="PF00004"/>
    </source>
</evidence>
<dbReference type="EMBL" id="LR721782">
    <property type="protein sequence ID" value="VVW24382.1"/>
    <property type="molecule type" value="Genomic_DNA"/>
</dbReference>
<feature type="domain" description="ATPase AAA-type core" evidence="3">
    <location>
        <begin position="2"/>
        <end position="50"/>
    </location>
</feature>
<dbReference type="Pfam" id="PF00004">
    <property type="entry name" value="AAA"/>
    <property type="match status" value="1"/>
</dbReference>
<keyword evidence="2" id="KW-0067">ATP-binding</keyword>
<reference evidence="4" key="1">
    <citation type="submission" date="2019-09" db="EMBL/GenBank/DDBJ databases">
        <authorList>
            <person name="Zhang L."/>
        </authorList>
    </citation>
    <scope>NUCLEOTIDE SEQUENCE</scope>
</reference>
<evidence type="ECO:0000256" key="1">
    <source>
        <dbReference type="ARBA" id="ARBA00022741"/>
    </source>
</evidence>
<proteinExistence type="predicted"/>
<dbReference type="InterPro" id="IPR027417">
    <property type="entry name" value="P-loop_NTPase"/>
</dbReference>
<dbReference type="SUPFAM" id="SSF52540">
    <property type="entry name" value="P-loop containing nucleoside triphosphate hydrolases"/>
    <property type="match status" value="1"/>
</dbReference>
<keyword evidence="1" id="KW-0547">Nucleotide-binding</keyword>
<dbReference type="GO" id="GO:0016887">
    <property type="term" value="F:ATP hydrolysis activity"/>
    <property type="evidence" value="ECO:0007669"/>
    <property type="project" value="InterPro"/>
</dbReference>
<organism evidence="4">
    <name type="scientific">Nymphaea colorata</name>
    <name type="common">pocket water lily</name>
    <dbReference type="NCBI Taxonomy" id="210225"/>
    <lineage>
        <taxon>Eukaryota</taxon>
        <taxon>Viridiplantae</taxon>
        <taxon>Streptophyta</taxon>
        <taxon>Embryophyta</taxon>
        <taxon>Tracheophyta</taxon>
        <taxon>Spermatophyta</taxon>
        <taxon>Magnoliopsida</taxon>
        <taxon>Nymphaeales</taxon>
        <taxon>Nymphaeaceae</taxon>
        <taxon>Nymphaea</taxon>
    </lineage>
</organism>
<dbReference type="PANTHER" id="PTHR11638:SF86">
    <property type="entry name" value="CHAPERONE PROTEIN CLPB4, MITOCHONDRIAL"/>
    <property type="match status" value="1"/>
</dbReference>
<evidence type="ECO:0000256" key="2">
    <source>
        <dbReference type="ARBA" id="ARBA00022840"/>
    </source>
</evidence>
<name>A0A5K1CHU4_9MAGN</name>
<dbReference type="GO" id="GO:0034605">
    <property type="term" value="P:cellular response to heat"/>
    <property type="evidence" value="ECO:0007669"/>
    <property type="project" value="TreeGrafter"/>
</dbReference>
<accession>A0A5K1CHU4</accession>